<keyword evidence="1" id="KW-1133">Transmembrane helix</keyword>
<evidence type="ECO:0000313" key="2">
    <source>
        <dbReference type="EMBL" id="GBG20624.1"/>
    </source>
</evidence>
<dbReference type="AlphaFoldDB" id="A0A2R5FY83"/>
<proteinExistence type="predicted"/>
<organism evidence="2 3">
    <name type="scientific">Nostoc commune NIES-4072</name>
    <dbReference type="NCBI Taxonomy" id="2005467"/>
    <lineage>
        <taxon>Bacteria</taxon>
        <taxon>Bacillati</taxon>
        <taxon>Cyanobacteriota</taxon>
        <taxon>Cyanophyceae</taxon>
        <taxon>Nostocales</taxon>
        <taxon>Nostocaceae</taxon>
        <taxon>Nostoc</taxon>
    </lineage>
</organism>
<keyword evidence="3" id="KW-1185">Reference proteome</keyword>
<accession>A0A2R5FY83</accession>
<evidence type="ECO:0000256" key="1">
    <source>
        <dbReference type="SAM" id="Phobius"/>
    </source>
</evidence>
<comment type="caution">
    <text evidence="2">The sequence shown here is derived from an EMBL/GenBank/DDBJ whole genome shotgun (WGS) entry which is preliminary data.</text>
</comment>
<sequence length="70" mass="8123">MTKNRLLIYGSRLSEKVCSKDFSPRFLSTEVLTTNPTKLMRYTNILGKIRGVITPSLLLMIWMFMICGHR</sequence>
<feature type="transmembrane region" description="Helical" evidence="1">
    <location>
        <begin position="49"/>
        <end position="67"/>
    </location>
</feature>
<gene>
    <name evidence="2" type="ORF">NIES4072_43050</name>
</gene>
<evidence type="ECO:0000313" key="3">
    <source>
        <dbReference type="Proteomes" id="UP000245124"/>
    </source>
</evidence>
<keyword evidence="1" id="KW-0472">Membrane</keyword>
<dbReference type="EMBL" id="BDUD01000001">
    <property type="protein sequence ID" value="GBG20624.1"/>
    <property type="molecule type" value="Genomic_DNA"/>
</dbReference>
<reference evidence="2 3" key="1">
    <citation type="submission" date="2017-06" db="EMBL/GenBank/DDBJ databases">
        <title>Genome sequencing of cyanobaciteial culture collection at National Institute for Environmental Studies (NIES).</title>
        <authorList>
            <person name="Hirose Y."/>
            <person name="Shimura Y."/>
            <person name="Fujisawa T."/>
            <person name="Nakamura Y."/>
            <person name="Kawachi M."/>
        </authorList>
    </citation>
    <scope>NUCLEOTIDE SEQUENCE [LARGE SCALE GENOMIC DNA]</scope>
    <source>
        <strain evidence="2 3">NIES-4072</strain>
    </source>
</reference>
<protein>
    <submittedName>
        <fullName evidence="2">Uncharacterized protein</fullName>
    </submittedName>
</protein>
<dbReference type="Proteomes" id="UP000245124">
    <property type="component" value="Unassembled WGS sequence"/>
</dbReference>
<name>A0A2R5FY83_NOSCO</name>
<keyword evidence="1" id="KW-0812">Transmembrane</keyword>